<name>A0ACD5TZU4_AVESA</name>
<protein>
    <submittedName>
        <fullName evidence="1">Uncharacterized protein</fullName>
    </submittedName>
</protein>
<organism evidence="1 2">
    <name type="scientific">Avena sativa</name>
    <name type="common">Oat</name>
    <dbReference type="NCBI Taxonomy" id="4498"/>
    <lineage>
        <taxon>Eukaryota</taxon>
        <taxon>Viridiplantae</taxon>
        <taxon>Streptophyta</taxon>
        <taxon>Embryophyta</taxon>
        <taxon>Tracheophyta</taxon>
        <taxon>Spermatophyta</taxon>
        <taxon>Magnoliopsida</taxon>
        <taxon>Liliopsida</taxon>
        <taxon>Poales</taxon>
        <taxon>Poaceae</taxon>
        <taxon>BOP clade</taxon>
        <taxon>Pooideae</taxon>
        <taxon>Poodae</taxon>
        <taxon>Poeae</taxon>
        <taxon>Poeae Chloroplast Group 1 (Aveneae type)</taxon>
        <taxon>Aveninae</taxon>
        <taxon>Avena</taxon>
    </lineage>
</organism>
<evidence type="ECO:0000313" key="2">
    <source>
        <dbReference type="Proteomes" id="UP001732700"/>
    </source>
</evidence>
<accession>A0ACD5TZU4</accession>
<evidence type="ECO:0000313" key="1">
    <source>
        <dbReference type="EnsemblPlants" id="AVESA.00010b.r2.1DG0156470.1.CDS"/>
    </source>
</evidence>
<dbReference type="Proteomes" id="UP001732700">
    <property type="component" value="Chromosome 1D"/>
</dbReference>
<reference evidence="1" key="2">
    <citation type="submission" date="2025-09" db="UniProtKB">
        <authorList>
            <consortium name="EnsemblPlants"/>
        </authorList>
    </citation>
    <scope>IDENTIFICATION</scope>
</reference>
<reference evidence="1" key="1">
    <citation type="submission" date="2021-05" db="EMBL/GenBank/DDBJ databases">
        <authorList>
            <person name="Scholz U."/>
            <person name="Mascher M."/>
            <person name="Fiebig A."/>
        </authorList>
    </citation>
    <scope>NUCLEOTIDE SEQUENCE [LARGE SCALE GENOMIC DNA]</scope>
</reference>
<keyword evidence="2" id="KW-1185">Reference proteome</keyword>
<dbReference type="EnsemblPlants" id="AVESA.00010b.r2.1DG0156470.1">
    <property type="protein sequence ID" value="AVESA.00010b.r2.1DG0156470.1.CDS"/>
    <property type="gene ID" value="AVESA.00010b.r2.1DG0156470"/>
</dbReference>
<proteinExistence type="predicted"/>
<sequence>MVRSTPVSLEKRRSSTIVTSTTQVVLPICPGPPPPSPPPGHPFAPATQIPERAGRGLRASKNALDMRAPPEPISRDSSTLCWRPPAIEGDSAEAQQPDAVRGHQRAEEEIQRRLLEQFPSYEPFQGDPELQEWWLPHLADGKNKDRRPPRCHHFRIKLSARKSQASWSHKETPRFYPERAGAAPIRVSRLVMDEHGPRLDHAGDLGRPGALSFIRLRSWQPNTEESGLAGREVAVIRRYPGVSGCLALTSNVRRLGVRLHDKLFVLPWPAATVTLTFSEGWFYVPSQWTEERLYARAGLDIVDITSTLEKLMGNLYQLYEQEEQDKKMACELEEQERRIREEQAEKPLEYIPLGWGKDSRWESPDQVMHRRFELLLDTQGQLRRSYLEQESPRDMRRRLTCNVRFVLPLTTTSREPVGFVEGYLDPNTVGFPERGETASLRPVLMVSAAPQSQGIRVVTFKFLADQLAIQLEDGIVLTGWCGISVDIHCGNDDMFSSRISTQNWTIQILEWRAGDDSPIPCASLLVQLKRKLWKVNESVTVRAEKELGLHAMFALLEKEEYDGHVYHQKQEQEGSRLDTLRLSEPPLEEGEGDGECEYSLLFTSPGQSDWVKVSEPYVPKFPTDEEIQERKERRMWQLKQVMSPITRPLCEPRRGWNFFMDQPGTSVTHDARLPMHAALCNNWTFSDESESTWQCKSNLYPGLACLEWCTCGPSKMLQVYTLELIVDDSLHSCKLDISGFVAIRDFLDGRRNYIFNRGIVDPLTAASENGVVLLPTLSPRRTIRPDILLEFDLKVKRAGDGIDSYQQLIQGVSEHPSGGPLWSRVNKLSIRSDGDRLIPMMRVKLAVIMDGVEATIEVRPLTLPSQGIDLRCAARTGYIGDDIVLFDGRFGADEQDTPLQFVVATELQGSMEIHLDGVSDGVRKQWSIGFEPKFHAFFSEAVDLSFAQVSLSVAWSMVSMSRTDGPPDLG</sequence>